<proteinExistence type="predicted"/>
<reference evidence="1" key="1">
    <citation type="submission" date="2014-11" db="EMBL/GenBank/DDBJ databases">
        <authorList>
            <person name="Amaro Gonzalez C."/>
        </authorList>
    </citation>
    <scope>NUCLEOTIDE SEQUENCE</scope>
</reference>
<dbReference type="EMBL" id="GBXM01082375">
    <property type="protein sequence ID" value="JAH26202.1"/>
    <property type="molecule type" value="Transcribed_RNA"/>
</dbReference>
<evidence type="ECO:0000313" key="1">
    <source>
        <dbReference type="EMBL" id="JAH26202.1"/>
    </source>
</evidence>
<reference evidence="1" key="2">
    <citation type="journal article" date="2015" name="Fish Shellfish Immunol.">
        <title>Early steps in the European eel (Anguilla anguilla)-Vibrio vulnificus interaction in the gills: Role of the RtxA13 toxin.</title>
        <authorList>
            <person name="Callol A."/>
            <person name="Pajuelo D."/>
            <person name="Ebbesson L."/>
            <person name="Teles M."/>
            <person name="MacKenzie S."/>
            <person name="Amaro C."/>
        </authorList>
    </citation>
    <scope>NUCLEOTIDE SEQUENCE</scope>
</reference>
<organism evidence="1">
    <name type="scientific">Anguilla anguilla</name>
    <name type="common">European freshwater eel</name>
    <name type="synonym">Muraena anguilla</name>
    <dbReference type="NCBI Taxonomy" id="7936"/>
    <lineage>
        <taxon>Eukaryota</taxon>
        <taxon>Metazoa</taxon>
        <taxon>Chordata</taxon>
        <taxon>Craniata</taxon>
        <taxon>Vertebrata</taxon>
        <taxon>Euteleostomi</taxon>
        <taxon>Actinopterygii</taxon>
        <taxon>Neopterygii</taxon>
        <taxon>Teleostei</taxon>
        <taxon>Anguilliformes</taxon>
        <taxon>Anguillidae</taxon>
        <taxon>Anguilla</taxon>
    </lineage>
</organism>
<dbReference type="AlphaFoldDB" id="A0A0E9RBL9"/>
<sequence length="55" mass="6270">MLCTCRLGKIIQLQLPLETVSALTIRKKSVMAMKQVLQHFSQKKIKSILQNTLSK</sequence>
<name>A0A0E9RBL9_ANGAN</name>
<protein>
    <submittedName>
        <fullName evidence="1">Uncharacterized protein</fullName>
    </submittedName>
</protein>
<accession>A0A0E9RBL9</accession>